<dbReference type="EMBL" id="BMAV01006317">
    <property type="protein sequence ID" value="GFY48112.1"/>
    <property type="molecule type" value="Genomic_DNA"/>
</dbReference>
<accession>A0A8X6X6U3</accession>
<keyword evidence="1" id="KW-0812">Transmembrane</keyword>
<comment type="caution">
    <text evidence="2">The sequence shown here is derived from an EMBL/GenBank/DDBJ whole genome shotgun (WGS) entry which is preliminary data.</text>
</comment>
<organism evidence="2 3">
    <name type="scientific">Trichonephila inaurata madagascariensis</name>
    <dbReference type="NCBI Taxonomy" id="2747483"/>
    <lineage>
        <taxon>Eukaryota</taxon>
        <taxon>Metazoa</taxon>
        <taxon>Ecdysozoa</taxon>
        <taxon>Arthropoda</taxon>
        <taxon>Chelicerata</taxon>
        <taxon>Arachnida</taxon>
        <taxon>Araneae</taxon>
        <taxon>Araneomorphae</taxon>
        <taxon>Entelegynae</taxon>
        <taxon>Araneoidea</taxon>
        <taxon>Nephilidae</taxon>
        <taxon>Trichonephila</taxon>
        <taxon>Trichonephila inaurata</taxon>
    </lineage>
</organism>
<gene>
    <name evidence="2" type="primary">NCL1_09900</name>
    <name evidence="2" type="ORF">TNIN_87231</name>
</gene>
<name>A0A8X6X6U3_9ARAC</name>
<keyword evidence="1" id="KW-1133">Transmembrane helix</keyword>
<keyword evidence="3" id="KW-1185">Reference proteome</keyword>
<dbReference type="OrthoDB" id="6496945at2759"/>
<feature type="transmembrane region" description="Helical" evidence="1">
    <location>
        <begin position="32"/>
        <end position="54"/>
    </location>
</feature>
<sequence length="161" mass="18427">MIRKALFWYKRSQVSVPRQIQHFHIHSTVNCFFVGVLQIMFSLLLLCVVAEAAVPDAMRSYIFPGNVNNEDRPAILQNREEEVSVAENPLSRLQSSIEEAQRNYDQGDVSSYMLSQPIQQAQCHVEIQVTHRHPGRCIRLGGQIPACQSNDYLHLNFKECS</sequence>
<evidence type="ECO:0000313" key="2">
    <source>
        <dbReference type="EMBL" id="GFY48112.1"/>
    </source>
</evidence>
<evidence type="ECO:0000256" key="1">
    <source>
        <dbReference type="SAM" id="Phobius"/>
    </source>
</evidence>
<dbReference type="Proteomes" id="UP000886998">
    <property type="component" value="Unassembled WGS sequence"/>
</dbReference>
<proteinExistence type="predicted"/>
<reference evidence="2" key="1">
    <citation type="submission" date="2020-08" db="EMBL/GenBank/DDBJ databases">
        <title>Multicomponent nature underlies the extraordinary mechanical properties of spider dragline silk.</title>
        <authorList>
            <person name="Kono N."/>
            <person name="Nakamura H."/>
            <person name="Mori M."/>
            <person name="Yoshida Y."/>
            <person name="Ohtoshi R."/>
            <person name="Malay A.D."/>
            <person name="Moran D.A.P."/>
            <person name="Tomita M."/>
            <person name="Numata K."/>
            <person name="Arakawa K."/>
        </authorList>
    </citation>
    <scope>NUCLEOTIDE SEQUENCE</scope>
</reference>
<dbReference type="AlphaFoldDB" id="A0A8X6X6U3"/>
<keyword evidence="1" id="KW-0472">Membrane</keyword>
<protein>
    <submittedName>
        <fullName evidence="2">Uncharacterized protein</fullName>
    </submittedName>
</protein>
<evidence type="ECO:0000313" key="3">
    <source>
        <dbReference type="Proteomes" id="UP000886998"/>
    </source>
</evidence>